<keyword evidence="7" id="KW-0443">Lipid metabolism</keyword>
<dbReference type="PROSITE" id="PS50146">
    <property type="entry name" value="DAGK"/>
    <property type="match status" value="1"/>
</dbReference>
<dbReference type="GO" id="GO:0005886">
    <property type="term" value="C:plasma membrane"/>
    <property type="evidence" value="ECO:0007669"/>
    <property type="project" value="TreeGrafter"/>
</dbReference>
<dbReference type="SMART" id="SM00046">
    <property type="entry name" value="DAGKc"/>
    <property type="match status" value="1"/>
</dbReference>
<proteinExistence type="inferred from homology"/>
<evidence type="ECO:0000256" key="4">
    <source>
        <dbReference type="ARBA" id="ARBA00022741"/>
    </source>
</evidence>
<protein>
    <submittedName>
        <fullName evidence="10">Diacylglycerol kinase family lipid kinase</fullName>
    </submittedName>
</protein>
<evidence type="ECO:0000313" key="10">
    <source>
        <dbReference type="EMBL" id="MVA75614.1"/>
    </source>
</evidence>
<dbReference type="PANTHER" id="PTHR12358:SF106">
    <property type="entry name" value="LIPID KINASE YEGS"/>
    <property type="match status" value="1"/>
</dbReference>
<dbReference type="PANTHER" id="PTHR12358">
    <property type="entry name" value="SPHINGOSINE KINASE"/>
    <property type="match status" value="1"/>
</dbReference>
<evidence type="ECO:0000256" key="3">
    <source>
        <dbReference type="ARBA" id="ARBA00022679"/>
    </source>
</evidence>
<keyword evidence="7" id="KW-0594">Phospholipid biosynthesis</keyword>
<organism evidence="10 11">
    <name type="scientific">Auraticoccus cholistanensis</name>
    <dbReference type="NCBI Taxonomy" id="2656650"/>
    <lineage>
        <taxon>Bacteria</taxon>
        <taxon>Bacillati</taxon>
        <taxon>Actinomycetota</taxon>
        <taxon>Actinomycetes</taxon>
        <taxon>Propionibacteriales</taxon>
        <taxon>Propionibacteriaceae</taxon>
        <taxon>Auraticoccus</taxon>
    </lineage>
</organism>
<comment type="caution">
    <text evidence="10">The sequence shown here is derived from an EMBL/GenBank/DDBJ whole genome shotgun (WGS) entry which is preliminary data.</text>
</comment>
<comment type="cofactor">
    <cofactor evidence="1">
        <name>Mg(2+)</name>
        <dbReference type="ChEBI" id="CHEBI:18420"/>
    </cofactor>
</comment>
<dbReference type="InterPro" id="IPR050187">
    <property type="entry name" value="Lipid_Phosphate_FormReg"/>
</dbReference>
<dbReference type="GO" id="GO:0005524">
    <property type="term" value="F:ATP binding"/>
    <property type="evidence" value="ECO:0007669"/>
    <property type="project" value="UniProtKB-KW"/>
</dbReference>
<keyword evidence="8" id="KW-1208">Phospholipid metabolism</keyword>
<comment type="similarity">
    <text evidence="2">Belongs to the diacylglycerol/lipid kinase family.</text>
</comment>
<keyword evidence="5 10" id="KW-0418">Kinase</keyword>
<dbReference type="GO" id="GO:0016301">
    <property type="term" value="F:kinase activity"/>
    <property type="evidence" value="ECO:0007669"/>
    <property type="project" value="UniProtKB-KW"/>
</dbReference>
<evidence type="ECO:0000256" key="8">
    <source>
        <dbReference type="ARBA" id="ARBA00023264"/>
    </source>
</evidence>
<sequence length="300" mass="31361">MVVNPTAGKGRAGRRLPDVLTAVARALPRHRIDVRRTEGYPEAREACGRAVEDAEAAAGRDDCLLVMGGDGMMHLGVNACAGTSVPLGMLPAGTGNDMCRGLGLDLRGPVRAAERLGGARTRTVDALRVEGELAEGRTSTWVGSVVATGFDARVNRRANAMARPKGNLRYAVAALAELATFTPLPYRLAVDGTSRELEAMLVAVGNGGYYGGGMNICPSADPTDGQLDVTIIHPASRATLLALLPLMFTGWFVHHPAVERLRARRVDLLGDGLVAMGDGELLGPAPLSVRSVPAALTVLA</sequence>
<accession>A0A6A9UVM3</accession>
<dbReference type="Proteomes" id="UP000435304">
    <property type="component" value="Unassembled WGS sequence"/>
</dbReference>
<dbReference type="Pfam" id="PF19279">
    <property type="entry name" value="YegS_C"/>
    <property type="match status" value="1"/>
</dbReference>
<dbReference type="InterPro" id="IPR017438">
    <property type="entry name" value="ATP-NAD_kinase_N"/>
</dbReference>
<keyword evidence="11" id="KW-1185">Reference proteome</keyword>
<dbReference type="Gene3D" id="3.40.50.10330">
    <property type="entry name" value="Probable inorganic polyphosphate/atp-NAD kinase, domain 1"/>
    <property type="match status" value="1"/>
</dbReference>
<evidence type="ECO:0000256" key="1">
    <source>
        <dbReference type="ARBA" id="ARBA00001946"/>
    </source>
</evidence>
<dbReference type="Gene3D" id="2.60.200.40">
    <property type="match status" value="1"/>
</dbReference>
<dbReference type="InterPro" id="IPR001206">
    <property type="entry name" value="Diacylglycerol_kinase_cat_dom"/>
</dbReference>
<evidence type="ECO:0000256" key="2">
    <source>
        <dbReference type="ARBA" id="ARBA00005983"/>
    </source>
</evidence>
<evidence type="ECO:0000313" key="11">
    <source>
        <dbReference type="Proteomes" id="UP000435304"/>
    </source>
</evidence>
<evidence type="ECO:0000256" key="6">
    <source>
        <dbReference type="ARBA" id="ARBA00022840"/>
    </source>
</evidence>
<evidence type="ECO:0000256" key="5">
    <source>
        <dbReference type="ARBA" id="ARBA00022777"/>
    </source>
</evidence>
<feature type="domain" description="DAGKc" evidence="9">
    <location>
        <begin position="1"/>
        <end position="133"/>
    </location>
</feature>
<keyword evidence="4" id="KW-0547">Nucleotide-binding</keyword>
<reference evidence="10 11" key="1">
    <citation type="submission" date="2019-12" db="EMBL/GenBank/DDBJ databases">
        <title>Auraticoccus cholistani sp. nov., an actinomycete isolated from soil of Cholistan desert.</title>
        <authorList>
            <person name="Cheema M.T."/>
        </authorList>
    </citation>
    <scope>NUCLEOTIDE SEQUENCE [LARGE SCALE GENOMIC DNA]</scope>
    <source>
        <strain evidence="10 11">F435</strain>
    </source>
</reference>
<dbReference type="InterPro" id="IPR016064">
    <property type="entry name" value="NAD/diacylglycerol_kinase_sf"/>
</dbReference>
<evidence type="ECO:0000256" key="7">
    <source>
        <dbReference type="ARBA" id="ARBA00023209"/>
    </source>
</evidence>
<keyword evidence="3" id="KW-0808">Transferase</keyword>
<dbReference type="InterPro" id="IPR045540">
    <property type="entry name" value="YegS/DAGK_C"/>
</dbReference>
<keyword evidence="7" id="KW-0444">Lipid biosynthesis</keyword>
<dbReference type="SUPFAM" id="SSF111331">
    <property type="entry name" value="NAD kinase/diacylglycerol kinase-like"/>
    <property type="match status" value="1"/>
</dbReference>
<dbReference type="Pfam" id="PF00781">
    <property type="entry name" value="DAGK_cat"/>
    <property type="match status" value="1"/>
</dbReference>
<dbReference type="GO" id="GO:0008654">
    <property type="term" value="P:phospholipid biosynthetic process"/>
    <property type="evidence" value="ECO:0007669"/>
    <property type="project" value="UniProtKB-KW"/>
</dbReference>
<gene>
    <name evidence="10" type="ORF">GC722_06180</name>
</gene>
<dbReference type="AlphaFoldDB" id="A0A6A9UVM3"/>
<dbReference type="EMBL" id="WPCU01000005">
    <property type="protein sequence ID" value="MVA75614.1"/>
    <property type="molecule type" value="Genomic_DNA"/>
</dbReference>
<name>A0A6A9UVM3_9ACTN</name>
<evidence type="ECO:0000259" key="9">
    <source>
        <dbReference type="PROSITE" id="PS50146"/>
    </source>
</evidence>
<keyword evidence="6" id="KW-0067">ATP-binding</keyword>